<proteinExistence type="predicted"/>
<evidence type="ECO:0000313" key="2">
    <source>
        <dbReference type="EMBL" id="MBB4743311.1"/>
    </source>
</evidence>
<evidence type="ECO:0000313" key="3">
    <source>
        <dbReference type="Proteomes" id="UP000546162"/>
    </source>
</evidence>
<gene>
    <name evidence="2" type="ORF">BJY16_006770</name>
</gene>
<keyword evidence="1" id="KW-1133">Transmembrane helix</keyword>
<sequence>MSEKPSVVMVAASLLAAGGALFTAEVLLSAKRYFTGMAVYEQAIADGLIRNDMAWSAFGVAAHLVPAAIGVLIGAGLVFLAFFTGLGHNWARAVGWMLGFPVLLWYGVLGVLHAALPSAAGTVDPPELARRLERAWPDWYTTLDVTLMVVVPLVLVTALVCQTVPRADSYFRQPA</sequence>
<dbReference type="RefSeq" id="WP_185043599.1">
    <property type="nucleotide sequence ID" value="NZ_BAABFG010000005.1"/>
</dbReference>
<feature type="transmembrane region" description="Helical" evidence="1">
    <location>
        <begin position="54"/>
        <end position="83"/>
    </location>
</feature>
<keyword evidence="3" id="KW-1185">Reference proteome</keyword>
<dbReference type="Proteomes" id="UP000546162">
    <property type="component" value="Unassembled WGS sequence"/>
</dbReference>
<organism evidence="2 3">
    <name type="scientific">Actinoplanes octamycinicus</name>
    <dbReference type="NCBI Taxonomy" id="135948"/>
    <lineage>
        <taxon>Bacteria</taxon>
        <taxon>Bacillati</taxon>
        <taxon>Actinomycetota</taxon>
        <taxon>Actinomycetes</taxon>
        <taxon>Micromonosporales</taxon>
        <taxon>Micromonosporaceae</taxon>
        <taxon>Actinoplanes</taxon>
    </lineage>
</organism>
<name>A0A7W7MAV3_9ACTN</name>
<dbReference type="EMBL" id="JACHNB010000001">
    <property type="protein sequence ID" value="MBB4743311.1"/>
    <property type="molecule type" value="Genomic_DNA"/>
</dbReference>
<reference evidence="2 3" key="1">
    <citation type="submission" date="2020-08" db="EMBL/GenBank/DDBJ databases">
        <title>Sequencing the genomes of 1000 actinobacteria strains.</title>
        <authorList>
            <person name="Klenk H.-P."/>
        </authorList>
    </citation>
    <scope>NUCLEOTIDE SEQUENCE [LARGE SCALE GENOMIC DNA]</scope>
    <source>
        <strain evidence="2 3">DSM 45809</strain>
    </source>
</reference>
<protein>
    <submittedName>
        <fullName evidence="2">Uncharacterized protein</fullName>
    </submittedName>
</protein>
<feature type="transmembrane region" description="Helical" evidence="1">
    <location>
        <begin position="95"/>
        <end position="119"/>
    </location>
</feature>
<accession>A0A7W7MAV3</accession>
<keyword evidence="1" id="KW-0812">Transmembrane</keyword>
<comment type="caution">
    <text evidence="2">The sequence shown here is derived from an EMBL/GenBank/DDBJ whole genome shotgun (WGS) entry which is preliminary data.</text>
</comment>
<dbReference type="AlphaFoldDB" id="A0A7W7MAV3"/>
<keyword evidence="1" id="KW-0472">Membrane</keyword>
<evidence type="ECO:0000256" key="1">
    <source>
        <dbReference type="SAM" id="Phobius"/>
    </source>
</evidence>
<feature type="transmembrane region" description="Helical" evidence="1">
    <location>
        <begin position="139"/>
        <end position="161"/>
    </location>
</feature>